<evidence type="ECO:0000256" key="2">
    <source>
        <dbReference type="SAM" id="Phobius"/>
    </source>
</evidence>
<accession>A0A0F4ZHD6</accession>
<feature type="compositionally biased region" description="Basic and acidic residues" evidence="1">
    <location>
        <begin position="204"/>
        <end position="214"/>
    </location>
</feature>
<dbReference type="AlphaFoldDB" id="A0A0F4ZHD6"/>
<keyword evidence="2" id="KW-0812">Transmembrane</keyword>
<proteinExistence type="predicted"/>
<organism evidence="3 4">
    <name type="scientific">Thielaviopsis punctulata</name>
    <dbReference type="NCBI Taxonomy" id="72032"/>
    <lineage>
        <taxon>Eukaryota</taxon>
        <taxon>Fungi</taxon>
        <taxon>Dikarya</taxon>
        <taxon>Ascomycota</taxon>
        <taxon>Pezizomycotina</taxon>
        <taxon>Sordariomycetes</taxon>
        <taxon>Hypocreomycetidae</taxon>
        <taxon>Microascales</taxon>
        <taxon>Ceratocystidaceae</taxon>
        <taxon>Thielaviopsis</taxon>
    </lineage>
</organism>
<feature type="transmembrane region" description="Helical" evidence="2">
    <location>
        <begin position="6"/>
        <end position="26"/>
    </location>
</feature>
<feature type="compositionally biased region" description="Polar residues" evidence="1">
    <location>
        <begin position="116"/>
        <end position="136"/>
    </location>
</feature>
<feature type="region of interest" description="Disordered" evidence="1">
    <location>
        <begin position="116"/>
        <end position="214"/>
    </location>
</feature>
<evidence type="ECO:0000313" key="4">
    <source>
        <dbReference type="Proteomes" id="UP000033483"/>
    </source>
</evidence>
<sequence>MVSGVGGFFITVLIVAFLGALAWFAYSQIRARKLGLPPPSLSSYNPFKSQNLDPYAPSSGGVGGWFKERIGAFKNRHSRSAAGAYEGARHDDEAWDTRADTYGYEAELDDSRFHQDTSYTTQHPHSGSSYNMNVASTPAGGASRADLAVADADESSRGRSRSREPDARANPFDDEAQPSNMSTHSVGPYGHPVQGQPERSATSPERRSIFREEV</sequence>
<evidence type="ECO:0000256" key="1">
    <source>
        <dbReference type="SAM" id="MobiDB-lite"/>
    </source>
</evidence>
<comment type="caution">
    <text evidence="3">The sequence shown here is derived from an EMBL/GenBank/DDBJ whole genome shotgun (WGS) entry which is preliminary data.</text>
</comment>
<dbReference type="Proteomes" id="UP000033483">
    <property type="component" value="Unassembled WGS sequence"/>
</dbReference>
<dbReference type="OrthoDB" id="5414285at2759"/>
<dbReference type="EMBL" id="LAEV01000633">
    <property type="protein sequence ID" value="KKA29942.1"/>
    <property type="molecule type" value="Genomic_DNA"/>
</dbReference>
<keyword evidence="2" id="KW-1133">Transmembrane helix</keyword>
<evidence type="ECO:0000313" key="3">
    <source>
        <dbReference type="EMBL" id="KKA29942.1"/>
    </source>
</evidence>
<evidence type="ECO:0008006" key="5">
    <source>
        <dbReference type="Google" id="ProtNLM"/>
    </source>
</evidence>
<keyword evidence="4" id="KW-1185">Reference proteome</keyword>
<keyword evidence="2" id="KW-0472">Membrane</keyword>
<feature type="compositionally biased region" description="Basic and acidic residues" evidence="1">
    <location>
        <begin position="154"/>
        <end position="167"/>
    </location>
</feature>
<name>A0A0F4ZHD6_9PEZI</name>
<reference evidence="3 4" key="1">
    <citation type="submission" date="2015-03" db="EMBL/GenBank/DDBJ databases">
        <authorList>
            <person name="Radwan O."/>
            <person name="Al-Naeli F.A."/>
            <person name="Rendon G.A."/>
            <person name="Fields C."/>
        </authorList>
    </citation>
    <scope>NUCLEOTIDE SEQUENCE [LARGE SCALE GENOMIC DNA]</scope>
    <source>
        <strain evidence="3">CR-DP1</strain>
    </source>
</reference>
<protein>
    <recommendedName>
        <fullName evidence="5">Acid phosphatase-like protein</fullName>
    </recommendedName>
</protein>
<gene>
    <name evidence="3" type="ORF">TD95_004805</name>
</gene>